<feature type="chain" id="PRO_5013168059" description="Lipoprotein" evidence="2">
    <location>
        <begin position="22"/>
        <end position="224"/>
    </location>
</feature>
<evidence type="ECO:0000256" key="2">
    <source>
        <dbReference type="SAM" id="SignalP"/>
    </source>
</evidence>
<feature type="region of interest" description="Disordered" evidence="1">
    <location>
        <begin position="204"/>
        <end position="224"/>
    </location>
</feature>
<evidence type="ECO:0000313" key="3">
    <source>
        <dbReference type="EMBL" id="OWP52873.1"/>
    </source>
</evidence>
<keyword evidence="2" id="KW-0732">Signal</keyword>
<organism evidence="3 4">
    <name type="scientific">Pseudomonas nitroreducens</name>
    <dbReference type="NCBI Taxonomy" id="46680"/>
    <lineage>
        <taxon>Bacteria</taxon>
        <taxon>Pseudomonadati</taxon>
        <taxon>Pseudomonadota</taxon>
        <taxon>Gammaproteobacteria</taxon>
        <taxon>Pseudomonadales</taxon>
        <taxon>Pseudomonadaceae</taxon>
        <taxon>Pseudomonas</taxon>
    </lineage>
</organism>
<protein>
    <recommendedName>
        <fullName evidence="5">Lipoprotein</fullName>
    </recommendedName>
</protein>
<gene>
    <name evidence="3" type="ORF">CEG18_03250</name>
</gene>
<feature type="signal peptide" evidence="2">
    <location>
        <begin position="1"/>
        <end position="21"/>
    </location>
</feature>
<evidence type="ECO:0000256" key="1">
    <source>
        <dbReference type="SAM" id="MobiDB-lite"/>
    </source>
</evidence>
<comment type="caution">
    <text evidence="3">The sequence shown here is derived from an EMBL/GenBank/DDBJ whole genome shotgun (WGS) entry which is preliminary data.</text>
</comment>
<dbReference type="PROSITE" id="PS51257">
    <property type="entry name" value="PROKAR_LIPOPROTEIN"/>
    <property type="match status" value="1"/>
</dbReference>
<evidence type="ECO:0008006" key="5">
    <source>
        <dbReference type="Google" id="ProtNLM"/>
    </source>
</evidence>
<dbReference type="eggNOG" id="ENOG5031HN5">
    <property type="taxonomic scope" value="Bacteria"/>
</dbReference>
<dbReference type="EMBL" id="NJBA01000001">
    <property type="protein sequence ID" value="OWP52873.1"/>
    <property type="molecule type" value="Genomic_DNA"/>
</dbReference>
<proteinExistence type="predicted"/>
<accession>A0A246FEW2</accession>
<dbReference type="Proteomes" id="UP000198145">
    <property type="component" value="Unassembled WGS sequence"/>
</dbReference>
<evidence type="ECO:0000313" key="4">
    <source>
        <dbReference type="Proteomes" id="UP000198145"/>
    </source>
</evidence>
<feature type="compositionally biased region" description="Polar residues" evidence="1">
    <location>
        <begin position="215"/>
        <end position="224"/>
    </location>
</feature>
<sequence>MPSRPLRRIARRLLPTLAALALGGCASNEFTLEADLPGDFSLVGDARYSPPEGHHCDASAGDDLNRRIFATPGHSERPYRVSYAVPLSLRSEGCTRVLSHIRLEMDGESATHPQDAVAPDISFAHLSIRDRLPAGIRGMPKKGTRIFDGRCRWLLPDAAGGERQLQCHASDINGSWFAGKPGGELQRDELPGRTVRLAIGVAPDVPASAGRDNDQTLSAVESSN</sequence>
<name>A0A246FEW2_PSENT</name>
<dbReference type="RefSeq" id="WP_088416261.1">
    <property type="nucleotide sequence ID" value="NZ_NJBA01000001.1"/>
</dbReference>
<dbReference type="AlphaFoldDB" id="A0A246FEW2"/>
<reference evidence="3 4" key="1">
    <citation type="submission" date="2017-06" db="EMBL/GenBank/DDBJ databases">
        <title>Draft genome of Pseudomonas nitroreducens DF05.</title>
        <authorList>
            <person name="Iyer R."/>
        </authorList>
    </citation>
    <scope>NUCLEOTIDE SEQUENCE [LARGE SCALE GENOMIC DNA]</scope>
    <source>
        <strain evidence="3 4">DF05</strain>
    </source>
</reference>